<gene>
    <name evidence="1" type="ORF">CW740_04360</name>
</gene>
<dbReference type="KEGG" id="kpd:CW740_04360"/>
<organism evidence="1 2">
    <name type="scientific">Kangiella profundi</name>
    <dbReference type="NCBI Taxonomy" id="1561924"/>
    <lineage>
        <taxon>Bacteria</taxon>
        <taxon>Pseudomonadati</taxon>
        <taxon>Pseudomonadota</taxon>
        <taxon>Gammaproteobacteria</taxon>
        <taxon>Kangiellales</taxon>
        <taxon>Kangiellaceae</taxon>
        <taxon>Kangiella</taxon>
    </lineage>
</organism>
<sequence>MRDRWFLNNHRKFKGNDVDQGYIVCFRVSLVQDMACTSHVLVLFFPHDQGHAVLARQFL</sequence>
<dbReference type="AlphaFoldDB" id="A0A2K9ADQ5"/>
<proteinExistence type="predicted"/>
<evidence type="ECO:0000313" key="2">
    <source>
        <dbReference type="Proteomes" id="UP000232693"/>
    </source>
</evidence>
<name>A0A2K9ADQ5_9GAMM</name>
<keyword evidence="2" id="KW-1185">Reference proteome</keyword>
<protein>
    <submittedName>
        <fullName evidence="1">Uncharacterized protein</fullName>
    </submittedName>
</protein>
<dbReference type="Proteomes" id="UP000232693">
    <property type="component" value="Chromosome"/>
</dbReference>
<evidence type="ECO:0000313" key="1">
    <source>
        <dbReference type="EMBL" id="AUD78526.1"/>
    </source>
</evidence>
<accession>A0A2K9ADQ5</accession>
<reference evidence="1 2" key="1">
    <citation type="submission" date="2017-12" db="EMBL/GenBank/DDBJ databases">
        <title>Kangiella profundi FT102 completed genome.</title>
        <authorList>
            <person name="Xu J."/>
            <person name="Wang J."/>
            <person name="Lu Y."/>
        </authorList>
    </citation>
    <scope>NUCLEOTIDE SEQUENCE [LARGE SCALE GENOMIC DNA]</scope>
    <source>
        <strain evidence="1 2">FT102</strain>
    </source>
</reference>
<dbReference type="EMBL" id="CP025120">
    <property type="protein sequence ID" value="AUD78526.1"/>
    <property type="molecule type" value="Genomic_DNA"/>
</dbReference>